<evidence type="ECO:0000313" key="3">
    <source>
        <dbReference type="Proteomes" id="UP000294933"/>
    </source>
</evidence>
<dbReference type="VEuPathDB" id="FungiDB:BD410DRAFT_796228"/>
<dbReference type="EMBL" id="ML170268">
    <property type="protein sequence ID" value="TDL15634.1"/>
    <property type="molecule type" value="Genomic_DNA"/>
</dbReference>
<dbReference type="AlphaFoldDB" id="A0A4Y7PJH4"/>
<reference evidence="2 3" key="1">
    <citation type="submission" date="2018-06" db="EMBL/GenBank/DDBJ databases">
        <title>A transcriptomic atlas of mushroom development highlights an independent origin of complex multicellularity.</title>
        <authorList>
            <consortium name="DOE Joint Genome Institute"/>
            <person name="Krizsan K."/>
            <person name="Almasi E."/>
            <person name="Merenyi Z."/>
            <person name="Sahu N."/>
            <person name="Viragh M."/>
            <person name="Koszo T."/>
            <person name="Mondo S."/>
            <person name="Kiss B."/>
            <person name="Balint B."/>
            <person name="Kues U."/>
            <person name="Barry K."/>
            <person name="Hegedus J.C."/>
            <person name="Henrissat B."/>
            <person name="Johnson J."/>
            <person name="Lipzen A."/>
            <person name="Ohm R."/>
            <person name="Nagy I."/>
            <person name="Pangilinan J."/>
            <person name="Yan J."/>
            <person name="Xiong Y."/>
            <person name="Grigoriev I.V."/>
            <person name="Hibbett D.S."/>
            <person name="Nagy L.G."/>
        </authorList>
    </citation>
    <scope>NUCLEOTIDE SEQUENCE [LARGE SCALE GENOMIC DNA]</scope>
    <source>
        <strain evidence="2 3">SZMC22713</strain>
    </source>
</reference>
<dbReference type="Proteomes" id="UP000294933">
    <property type="component" value="Unassembled WGS sequence"/>
</dbReference>
<evidence type="ECO:0000256" key="1">
    <source>
        <dbReference type="SAM" id="MobiDB-lite"/>
    </source>
</evidence>
<proteinExistence type="predicted"/>
<accession>A0A4Y7PJH4</accession>
<feature type="non-terminal residue" evidence="2">
    <location>
        <position position="74"/>
    </location>
</feature>
<keyword evidence="3" id="KW-1185">Reference proteome</keyword>
<feature type="compositionally biased region" description="Polar residues" evidence="1">
    <location>
        <begin position="44"/>
        <end position="68"/>
    </location>
</feature>
<name>A0A4Y7PJH4_9AGAM</name>
<gene>
    <name evidence="2" type="ORF">BD410DRAFT_796228</name>
</gene>
<evidence type="ECO:0000313" key="2">
    <source>
        <dbReference type="EMBL" id="TDL15634.1"/>
    </source>
</evidence>
<feature type="region of interest" description="Disordered" evidence="1">
    <location>
        <begin position="1"/>
        <end position="74"/>
    </location>
</feature>
<sequence length="74" mass="8073">MNALIRQFALSPEPKNRMRKSPKYQDINRGSAGASTPWDVRQVRASSESLSTTYTPGISPQKSESSDTIDVCAG</sequence>
<protein>
    <submittedName>
        <fullName evidence="2">Uncharacterized protein</fullName>
    </submittedName>
</protein>
<organism evidence="2 3">
    <name type="scientific">Rickenella mellea</name>
    <dbReference type="NCBI Taxonomy" id="50990"/>
    <lineage>
        <taxon>Eukaryota</taxon>
        <taxon>Fungi</taxon>
        <taxon>Dikarya</taxon>
        <taxon>Basidiomycota</taxon>
        <taxon>Agaricomycotina</taxon>
        <taxon>Agaricomycetes</taxon>
        <taxon>Hymenochaetales</taxon>
        <taxon>Rickenellaceae</taxon>
        <taxon>Rickenella</taxon>
    </lineage>
</organism>